<reference evidence="1" key="1">
    <citation type="journal article" date="2020" name="Nat. Genet.">
        <title>Genomic diversifications of five Gossypium allopolyploid species and their impact on cotton improvement.</title>
        <authorList>
            <person name="Chen Z.J."/>
            <person name="Sreedasyam A."/>
            <person name="Ando A."/>
            <person name="Song Q."/>
            <person name="De Santiago L.M."/>
            <person name="Hulse-Kemp A.M."/>
            <person name="Ding M."/>
            <person name="Ye W."/>
            <person name="Kirkbride R.C."/>
            <person name="Jenkins J."/>
            <person name="Plott C."/>
            <person name="Lovell J."/>
            <person name="Lin Y.M."/>
            <person name="Vaughn R."/>
            <person name="Liu B."/>
            <person name="Simpson S."/>
            <person name="Scheffler B.E."/>
            <person name="Wen L."/>
            <person name="Saski C.A."/>
            <person name="Grover C.E."/>
            <person name="Hu G."/>
            <person name="Conover J.L."/>
            <person name="Carlson J.W."/>
            <person name="Shu S."/>
            <person name="Boston L.B."/>
            <person name="Williams M."/>
            <person name="Peterson D.G."/>
            <person name="McGee K."/>
            <person name="Jones D.C."/>
            <person name="Wendel J.F."/>
            <person name="Stelly D.M."/>
            <person name="Grimwood J."/>
            <person name="Schmutz J."/>
        </authorList>
    </citation>
    <scope>NUCLEOTIDE SEQUENCE [LARGE SCALE GENOMIC DNA]</scope>
    <source>
        <strain evidence="1">cv. TM-1</strain>
    </source>
</reference>
<sequence>MDSRGSRSQAPVFTQKQYNQIMHLLNKEPAAIEAAASIAGSPSVRLPNGSSVSVTHIGTCIVLPNLSLTISAVER</sequence>
<keyword evidence="1" id="KW-1185">Reference proteome</keyword>
<evidence type="ECO:0000313" key="1">
    <source>
        <dbReference type="Proteomes" id="UP000818029"/>
    </source>
</evidence>
<gene>
    <name evidence="2" type="primary">LOC121223795</name>
</gene>
<dbReference type="GeneID" id="121223795"/>
<proteinExistence type="predicted"/>
<evidence type="ECO:0000313" key="2">
    <source>
        <dbReference type="RefSeq" id="XP_040962206.1"/>
    </source>
</evidence>
<reference evidence="2" key="2">
    <citation type="submission" date="2025-08" db="UniProtKB">
        <authorList>
            <consortium name="RefSeq"/>
        </authorList>
    </citation>
    <scope>IDENTIFICATION</scope>
</reference>
<name>A0ABM3B584_GOSHI</name>
<accession>A0ABM3B584</accession>
<dbReference type="Proteomes" id="UP000818029">
    <property type="component" value="Chromosome D11"/>
</dbReference>
<organism evidence="1 2">
    <name type="scientific">Gossypium hirsutum</name>
    <name type="common">Upland cotton</name>
    <name type="synonym">Gossypium mexicanum</name>
    <dbReference type="NCBI Taxonomy" id="3635"/>
    <lineage>
        <taxon>Eukaryota</taxon>
        <taxon>Viridiplantae</taxon>
        <taxon>Streptophyta</taxon>
        <taxon>Embryophyta</taxon>
        <taxon>Tracheophyta</taxon>
        <taxon>Spermatophyta</taxon>
        <taxon>Magnoliopsida</taxon>
        <taxon>eudicotyledons</taxon>
        <taxon>Gunneridae</taxon>
        <taxon>Pentapetalae</taxon>
        <taxon>rosids</taxon>
        <taxon>malvids</taxon>
        <taxon>Malvales</taxon>
        <taxon>Malvaceae</taxon>
        <taxon>Malvoideae</taxon>
        <taxon>Gossypium</taxon>
    </lineage>
</organism>
<dbReference type="RefSeq" id="XP_040962206.1">
    <property type="nucleotide sequence ID" value="XM_041106272.1"/>
</dbReference>
<protein>
    <submittedName>
        <fullName evidence="2">Uncharacterized protein isoform X2</fullName>
    </submittedName>
</protein>